<evidence type="ECO:0000313" key="3">
    <source>
        <dbReference type="Proteomes" id="UP000268350"/>
    </source>
</evidence>
<dbReference type="AlphaFoldDB" id="A0A3B0JS02"/>
<reference evidence="3" key="1">
    <citation type="submission" date="2018-01" db="EMBL/GenBank/DDBJ databases">
        <authorList>
            <person name="Alioto T."/>
            <person name="Alioto T."/>
        </authorList>
    </citation>
    <scope>NUCLEOTIDE SEQUENCE [LARGE SCALE GENOMIC DNA]</scope>
</reference>
<dbReference type="Proteomes" id="UP000268350">
    <property type="component" value="Unassembled WGS sequence"/>
</dbReference>
<organism evidence="2 3">
    <name type="scientific">Drosophila guanche</name>
    <name type="common">Fruit fly</name>
    <dbReference type="NCBI Taxonomy" id="7266"/>
    <lineage>
        <taxon>Eukaryota</taxon>
        <taxon>Metazoa</taxon>
        <taxon>Ecdysozoa</taxon>
        <taxon>Arthropoda</taxon>
        <taxon>Hexapoda</taxon>
        <taxon>Insecta</taxon>
        <taxon>Pterygota</taxon>
        <taxon>Neoptera</taxon>
        <taxon>Endopterygota</taxon>
        <taxon>Diptera</taxon>
        <taxon>Brachycera</taxon>
        <taxon>Muscomorpha</taxon>
        <taxon>Ephydroidea</taxon>
        <taxon>Drosophilidae</taxon>
        <taxon>Drosophila</taxon>
        <taxon>Sophophora</taxon>
    </lineage>
</organism>
<dbReference type="EMBL" id="OUUW01000008">
    <property type="protein sequence ID" value="SPP83773.1"/>
    <property type="molecule type" value="Genomic_DNA"/>
</dbReference>
<accession>A0A3B0JS02</accession>
<protein>
    <submittedName>
        <fullName evidence="2">Uncharacterized protein</fullName>
    </submittedName>
</protein>
<sequence length="89" mass="9709">MSLCVVVSHDAAGSCRRCLFLLHRRLLSHNKSIIILQTRDSNIAVSTLISMLIPILIRIATTTISSCRARQQTTTTTTTTATSSGRPLL</sequence>
<feature type="compositionally biased region" description="Low complexity" evidence="1">
    <location>
        <begin position="70"/>
        <end position="82"/>
    </location>
</feature>
<gene>
    <name evidence="2" type="ORF">DGUA_6G016243</name>
</gene>
<feature type="region of interest" description="Disordered" evidence="1">
    <location>
        <begin position="70"/>
        <end position="89"/>
    </location>
</feature>
<evidence type="ECO:0000313" key="2">
    <source>
        <dbReference type="EMBL" id="SPP83773.1"/>
    </source>
</evidence>
<name>A0A3B0JS02_DROGU</name>
<evidence type="ECO:0000256" key="1">
    <source>
        <dbReference type="SAM" id="MobiDB-lite"/>
    </source>
</evidence>
<keyword evidence="3" id="KW-1185">Reference proteome</keyword>
<proteinExistence type="predicted"/>